<proteinExistence type="inferred from homology"/>
<evidence type="ECO:0000256" key="5">
    <source>
        <dbReference type="ARBA" id="ARBA00023002"/>
    </source>
</evidence>
<dbReference type="InterPro" id="IPR050416">
    <property type="entry name" value="FAD-linked_Oxidoreductase"/>
</dbReference>
<dbReference type="GO" id="GO:0016491">
    <property type="term" value="F:oxidoreductase activity"/>
    <property type="evidence" value="ECO:0007669"/>
    <property type="project" value="UniProtKB-KW"/>
</dbReference>
<dbReference type="InterPro" id="IPR012951">
    <property type="entry name" value="BBE"/>
</dbReference>
<comment type="caution">
    <text evidence="7">The sequence shown here is derived from an EMBL/GenBank/DDBJ whole genome shotgun (WGS) entry which is preliminary data.</text>
</comment>
<accession>A0A1V4HFU7</accession>
<dbReference type="Gene3D" id="3.30.465.10">
    <property type="match status" value="1"/>
</dbReference>
<dbReference type="PANTHER" id="PTHR42973:SF39">
    <property type="entry name" value="FAD-BINDING PCMH-TYPE DOMAIN-CONTAINING PROTEIN"/>
    <property type="match status" value="1"/>
</dbReference>
<evidence type="ECO:0000256" key="3">
    <source>
        <dbReference type="ARBA" id="ARBA00022630"/>
    </source>
</evidence>
<dbReference type="Pfam" id="PF08031">
    <property type="entry name" value="BBE"/>
    <property type="match status" value="1"/>
</dbReference>
<evidence type="ECO:0000256" key="4">
    <source>
        <dbReference type="ARBA" id="ARBA00022827"/>
    </source>
</evidence>
<gene>
    <name evidence="7" type="ORF">BC351_33225</name>
</gene>
<dbReference type="STRING" id="1469647.BC351_33225"/>
<sequence>MRRGKEPELTGRIVVPGNSQYNSARREFNTYFNKFPRVIVFAQKTQDVINALRWARYNNVPIRMRSGRHSYEGLSVVDGGIVIDVSDMHDVDVNRKRGIATVQAGIRGGTLNSALWNERLVVPVGLCPTTGIAGVTLGGGHSILSRPYGLTLDHLVDIEMVNAEGRLIRASANKNPDLFWALRGGGGGNFGICTNFRFRTHPIETVGFAEIGWDLRDLEAVLRTWQGYTVPGANERLTVTLGIANGRQSSQSRSSNKQSSDSQILMQGVFLGSAKELRQLLQPLLRSGSPRKVVIEEIPWIESVGRVAKTTPTTPFPFKSVGPYVYHRLPEAAIATIRRYIESPPTSGVSILFHGLGGAVAKVPNRATAYNYRRALYNMTPTATWNTQAESRRGIGWVENFRMAMLPYTRGVYVNTPDLQIKNWQQAYYGSNFARLTRVKAHYDPKNIFHFPQSIPPARR</sequence>
<evidence type="ECO:0000256" key="2">
    <source>
        <dbReference type="ARBA" id="ARBA00005466"/>
    </source>
</evidence>
<protein>
    <submittedName>
        <fullName evidence="7">FAD-dependent oxidase</fullName>
    </submittedName>
</protein>
<reference evidence="8" key="1">
    <citation type="submission" date="2016-07" db="EMBL/GenBank/DDBJ databases">
        <authorList>
            <person name="Florea S."/>
            <person name="Webb J.S."/>
            <person name="Jaromczyk J."/>
            <person name="Schardl C.L."/>
        </authorList>
    </citation>
    <scope>NUCLEOTIDE SEQUENCE [LARGE SCALE GENOMIC DNA]</scope>
    <source>
        <strain evidence="8">CY1</strain>
    </source>
</reference>
<dbReference type="InterPro" id="IPR016166">
    <property type="entry name" value="FAD-bd_PCMH"/>
</dbReference>
<dbReference type="InterPro" id="IPR006094">
    <property type="entry name" value="Oxid_FAD_bind_N"/>
</dbReference>
<keyword evidence="4" id="KW-0274">FAD</keyword>
<evidence type="ECO:0000259" key="6">
    <source>
        <dbReference type="PROSITE" id="PS51387"/>
    </source>
</evidence>
<dbReference type="InterPro" id="IPR036318">
    <property type="entry name" value="FAD-bd_PCMH-like_sf"/>
</dbReference>
<dbReference type="EMBL" id="MBTG01000026">
    <property type="protein sequence ID" value="OPH52208.1"/>
    <property type="molecule type" value="Genomic_DNA"/>
</dbReference>
<evidence type="ECO:0000313" key="8">
    <source>
        <dbReference type="Proteomes" id="UP000190626"/>
    </source>
</evidence>
<feature type="domain" description="FAD-binding PCMH-type" evidence="6">
    <location>
        <begin position="32"/>
        <end position="203"/>
    </location>
</feature>
<dbReference type="Gene3D" id="3.30.43.10">
    <property type="entry name" value="Uridine Diphospho-n-acetylenolpyruvylglucosamine Reductase, domain 2"/>
    <property type="match status" value="1"/>
</dbReference>
<dbReference type="PROSITE" id="PS51387">
    <property type="entry name" value="FAD_PCMH"/>
    <property type="match status" value="1"/>
</dbReference>
<dbReference type="PANTHER" id="PTHR42973">
    <property type="entry name" value="BINDING OXIDOREDUCTASE, PUTATIVE (AFU_ORTHOLOGUE AFUA_1G17690)-RELATED"/>
    <property type="match status" value="1"/>
</dbReference>
<evidence type="ECO:0000256" key="1">
    <source>
        <dbReference type="ARBA" id="ARBA00001974"/>
    </source>
</evidence>
<comment type="cofactor">
    <cofactor evidence="1">
        <name>FAD</name>
        <dbReference type="ChEBI" id="CHEBI:57692"/>
    </cofactor>
</comment>
<dbReference type="InterPro" id="IPR016169">
    <property type="entry name" value="FAD-bd_PCMH_sub2"/>
</dbReference>
<comment type="similarity">
    <text evidence="2">Belongs to the oxygen-dependent FAD-linked oxidoreductase family.</text>
</comment>
<dbReference type="Proteomes" id="UP000190626">
    <property type="component" value="Unassembled WGS sequence"/>
</dbReference>
<evidence type="ECO:0000313" key="7">
    <source>
        <dbReference type="EMBL" id="OPH52208.1"/>
    </source>
</evidence>
<dbReference type="AlphaFoldDB" id="A0A1V4HFU7"/>
<dbReference type="InterPro" id="IPR016167">
    <property type="entry name" value="FAD-bd_PCMH_sub1"/>
</dbReference>
<dbReference type="Pfam" id="PF01565">
    <property type="entry name" value="FAD_binding_4"/>
    <property type="match status" value="1"/>
</dbReference>
<dbReference type="OrthoDB" id="545125at2"/>
<keyword evidence="8" id="KW-1185">Reference proteome</keyword>
<organism evidence="7 8">
    <name type="scientific">Paenibacillus ferrarius</name>
    <dbReference type="NCBI Taxonomy" id="1469647"/>
    <lineage>
        <taxon>Bacteria</taxon>
        <taxon>Bacillati</taxon>
        <taxon>Bacillota</taxon>
        <taxon>Bacilli</taxon>
        <taxon>Bacillales</taxon>
        <taxon>Paenibacillaceae</taxon>
        <taxon>Paenibacillus</taxon>
    </lineage>
</organism>
<dbReference type="SUPFAM" id="SSF56176">
    <property type="entry name" value="FAD-binding/transporter-associated domain-like"/>
    <property type="match status" value="1"/>
</dbReference>
<keyword evidence="3" id="KW-0285">Flavoprotein</keyword>
<dbReference type="GO" id="GO:0071949">
    <property type="term" value="F:FAD binding"/>
    <property type="evidence" value="ECO:0007669"/>
    <property type="project" value="InterPro"/>
</dbReference>
<name>A0A1V4HFU7_9BACL</name>
<dbReference type="Gene3D" id="3.40.462.20">
    <property type="match status" value="1"/>
</dbReference>
<dbReference type="RefSeq" id="WP_079416444.1">
    <property type="nucleotide sequence ID" value="NZ_MBTG01000026.1"/>
</dbReference>
<keyword evidence="5" id="KW-0560">Oxidoreductase</keyword>